<dbReference type="EMBL" id="LR796209">
    <property type="protein sequence ID" value="CAB4127487.1"/>
    <property type="molecule type" value="Genomic_DNA"/>
</dbReference>
<protein>
    <submittedName>
        <fullName evidence="2">Uncharacterized protein</fullName>
    </submittedName>
</protein>
<proteinExistence type="predicted"/>
<accession>A0A6J5L2M9</accession>
<sequence length="75" mass="8571">MTHEETIESIQFGTKVIQQQTAYIAELKQKLADTKKALAIEQAVALELAEQSDWPYGQSRVDILRKQVVEKLELQ</sequence>
<feature type="coiled-coil region" evidence="1">
    <location>
        <begin position="17"/>
        <end position="44"/>
    </location>
</feature>
<name>A0A6J5L2M9_9CAUD</name>
<evidence type="ECO:0000313" key="2">
    <source>
        <dbReference type="EMBL" id="CAB4127487.1"/>
    </source>
</evidence>
<keyword evidence="1" id="KW-0175">Coiled coil</keyword>
<reference evidence="2" key="1">
    <citation type="submission" date="2020-04" db="EMBL/GenBank/DDBJ databases">
        <authorList>
            <person name="Chiriac C."/>
            <person name="Salcher M."/>
            <person name="Ghai R."/>
            <person name="Kavagutti S V."/>
        </authorList>
    </citation>
    <scope>NUCLEOTIDE SEQUENCE</scope>
</reference>
<organism evidence="2">
    <name type="scientific">uncultured Caudovirales phage</name>
    <dbReference type="NCBI Taxonomy" id="2100421"/>
    <lineage>
        <taxon>Viruses</taxon>
        <taxon>Duplodnaviria</taxon>
        <taxon>Heunggongvirae</taxon>
        <taxon>Uroviricota</taxon>
        <taxon>Caudoviricetes</taxon>
        <taxon>Peduoviridae</taxon>
        <taxon>Maltschvirus</taxon>
        <taxon>Maltschvirus maltsch</taxon>
    </lineage>
</organism>
<gene>
    <name evidence="2" type="ORF">UFOVP75_221</name>
</gene>
<evidence type="ECO:0000256" key="1">
    <source>
        <dbReference type="SAM" id="Coils"/>
    </source>
</evidence>